<keyword evidence="1" id="KW-0472">Membrane</keyword>
<dbReference type="AlphaFoldDB" id="A0A6J5ZF53"/>
<feature type="transmembrane region" description="Helical" evidence="1">
    <location>
        <begin position="12"/>
        <end position="31"/>
    </location>
</feature>
<proteinExistence type="predicted"/>
<organism evidence="2">
    <name type="scientific">freshwater metagenome</name>
    <dbReference type="NCBI Taxonomy" id="449393"/>
    <lineage>
        <taxon>unclassified sequences</taxon>
        <taxon>metagenomes</taxon>
        <taxon>ecological metagenomes</taxon>
    </lineage>
</organism>
<accession>A0A6J5ZF53</accession>
<keyword evidence="1" id="KW-0812">Transmembrane</keyword>
<evidence type="ECO:0000313" key="2">
    <source>
        <dbReference type="EMBL" id="CAB4338980.1"/>
    </source>
</evidence>
<reference evidence="2" key="1">
    <citation type="submission" date="2020-05" db="EMBL/GenBank/DDBJ databases">
        <authorList>
            <person name="Chiriac C."/>
            <person name="Salcher M."/>
            <person name="Ghai R."/>
            <person name="Kavagutti S V."/>
        </authorList>
    </citation>
    <scope>NUCLEOTIDE SEQUENCE</scope>
</reference>
<keyword evidence="1" id="KW-1133">Transmembrane helix</keyword>
<feature type="transmembrane region" description="Helical" evidence="1">
    <location>
        <begin position="109"/>
        <end position="127"/>
    </location>
</feature>
<protein>
    <submittedName>
        <fullName evidence="2">Unannotated protein</fullName>
    </submittedName>
</protein>
<evidence type="ECO:0000256" key="1">
    <source>
        <dbReference type="SAM" id="Phobius"/>
    </source>
</evidence>
<name>A0A6J5ZF53_9ZZZZ</name>
<gene>
    <name evidence="2" type="ORF">UFOPK3547_00407</name>
</gene>
<dbReference type="EMBL" id="CAESAN010000023">
    <property type="protein sequence ID" value="CAB4338980.1"/>
    <property type="molecule type" value="Genomic_DNA"/>
</dbReference>
<sequence>MRIYPEVPARRTQAVIGDLCLLALLVAFAWLGMKVNNTIDDVASLGRGVQDAGNSVRDGFTQAGTALGNVPLVGGDLSSALADAGQATGGNAVAAGRQGELAIEQLAQLLGWITFLIPALLLLVAALPRRIKAVRKLNLASQLLNAGSEERRRLLAMRAAFSLPFGTLVEYTRDPFGDLERGDYAHLVRALFEEAGLRPDSFATGSPPAAPR</sequence>